<evidence type="ECO:0000313" key="3">
    <source>
        <dbReference type="EMBL" id="PZW48427.1"/>
    </source>
</evidence>
<evidence type="ECO:0000256" key="2">
    <source>
        <dbReference type="SAM" id="SignalP"/>
    </source>
</evidence>
<reference evidence="3 4" key="1">
    <citation type="submission" date="2018-06" db="EMBL/GenBank/DDBJ databases">
        <title>Genomic Encyclopedia of Archaeal and Bacterial Type Strains, Phase II (KMG-II): from individual species to whole genera.</title>
        <authorList>
            <person name="Goeker M."/>
        </authorList>
    </citation>
    <scope>NUCLEOTIDE SEQUENCE [LARGE SCALE GENOMIC DNA]</scope>
    <source>
        <strain evidence="3 4">DSM 24525</strain>
    </source>
</reference>
<feature type="region of interest" description="Disordered" evidence="1">
    <location>
        <begin position="23"/>
        <end position="42"/>
    </location>
</feature>
<organism evidence="3 4">
    <name type="scientific">Humitalea rosea</name>
    <dbReference type="NCBI Taxonomy" id="990373"/>
    <lineage>
        <taxon>Bacteria</taxon>
        <taxon>Pseudomonadati</taxon>
        <taxon>Pseudomonadota</taxon>
        <taxon>Alphaproteobacteria</taxon>
        <taxon>Acetobacterales</taxon>
        <taxon>Roseomonadaceae</taxon>
        <taxon>Humitalea</taxon>
    </lineage>
</organism>
<protein>
    <submittedName>
        <fullName evidence="3">Uncharacterized protein</fullName>
    </submittedName>
</protein>
<evidence type="ECO:0000256" key="1">
    <source>
        <dbReference type="SAM" id="MobiDB-lite"/>
    </source>
</evidence>
<dbReference type="RefSeq" id="WP_146422736.1">
    <property type="nucleotide sequence ID" value="NZ_QKYU01000005.1"/>
</dbReference>
<feature type="compositionally biased region" description="Low complexity" evidence="1">
    <location>
        <begin position="23"/>
        <end position="40"/>
    </location>
</feature>
<proteinExistence type="predicted"/>
<keyword evidence="2" id="KW-0732">Signal</keyword>
<name>A0A2W7IQH9_9PROT</name>
<sequence>MLRRLALIIALLAAGLAQNPALAQKPAPGQAPATTAAPAANGDPSFTLVNRSRFAILEAYVSLATETAWGPDRLSTAVVAPGASLALTLPAGACGYDVRIVYQGGPPPEERRGIDLCRVTELVITGRPVRAEGPRGKGEPAEAAVPTGNPSFNLVNRSGQVIQQAFVSAAVMADWGPDVLGTEVLANDAHLAIRLPQGDCLYDVKVVYEGGRTEERRAVNTCDIANLMFQ</sequence>
<accession>A0A2W7IQH9</accession>
<evidence type="ECO:0000313" key="4">
    <source>
        <dbReference type="Proteomes" id="UP000249688"/>
    </source>
</evidence>
<feature type="chain" id="PRO_5016119707" evidence="2">
    <location>
        <begin position="24"/>
        <end position="230"/>
    </location>
</feature>
<gene>
    <name evidence="3" type="ORF">C8P66_105177</name>
</gene>
<feature type="signal peptide" evidence="2">
    <location>
        <begin position="1"/>
        <end position="23"/>
    </location>
</feature>
<dbReference type="Proteomes" id="UP000249688">
    <property type="component" value="Unassembled WGS sequence"/>
</dbReference>
<comment type="caution">
    <text evidence="3">The sequence shown here is derived from an EMBL/GenBank/DDBJ whole genome shotgun (WGS) entry which is preliminary data.</text>
</comment>
<dbReference type="OrthoDB" id="464386at2"/>
<dbReference type="EMBL" id="QKYU01000005">
    <property type="protein sequence ID" value="PZW48427.1"/>
    <property type="molecule type" value="Genomic_DNA"/>
</dbReference>
<keyword evidence="4" id="KW-1185">Reference proteome</keyword>
<dbReference type="AlphaFoldDB" id="A0A2W7IQH9"/>